<dbReference type="InterPro" id="IPR051824">
    <property type="entry name" value="LRR_Rcpt-Like_S/T_Kinase"/>
</dbReference>
<reference evidence="3" key="1">
    <citation type="submission" date="2018-05" db="EMBL/GenBank/DDBJ databases">
        <title>Draft genome of Mucuna pruriens seed.</title>
        <authorList>
            <person name="Nnadi N.E."/>
            <person name="Vos R."/>
            <person name="Hasami M.H."/>
            <person name="Devisetty U.K."/>
            <person name="Aguiy J.C."/>
        </authorList>
    </citation>
    <scope>NUCLEOTIDE SEQUENCE [LARGE SCALE GENOMIC DNA]</scope>
    <source>
        <strain evidence="3">JCA_2017</strain>
    </source>
</reference>
<dbReference type="GO" id="GO:0016301">
    <property type="term" value="F:kinase activity"/>
    <property type="evidence" value="ECO:0007669"/>
    <property type="project" value="UniProtKB-KW"/>
</dbReference>
<organism evidence="3 4">
    <name type="scientific">Mucuna pruriens</name>
    <name type="common">Velvet bean</name>
    <name type="synonym">Dolichos pruriens</name>
    <dbReference type="NCBI Taxonomy" id="157652"/>
    <lineage>
        <taxon>Eukaryota</taxon>
        <taxon>Viridiplantae</taxon>
        <taxon>Streptophyta</taxon>
        <taxon>Embryophyta</taxon>
        <taxon>Tracheophyta</taxon>
        <taxon>Spermatophyta</taxon>
        <taxon>Magnoliopsida</taxon>
        <taxon>eudicotyledons</taxon>
        <taxon>Gunneridae</taxon>
        <taxon>Pentapetalae</taxon>
        <taxon>rosids</taxon>
        <taxon>fabids</taxon>
        <taxon>Fabales</taxon>
        <taxon>Fabaceae</taxon>
        <taxon>Papilionoideae</taxon>
        <taxon>50 kb inversion clade</taxon>
        <taxon>NPAAA clade</taxon>
        <taxon>indigoferoid/millettioid clade</taxon>
        <taxon>Phaseoleae</taxon>
        <taxon>Mucuna</taxon>
    </lineage>
</organism>
<comment type="subcellular location">
    <subcellularLocation>
        <location evidence="1">Membrane</location>
        <topology evidence="1">Single-pass type I membrane protein</topology>
    </subcellularLocation>
</comment>
<evidence type="ECO:0000313" key="3">
    <source>
        <dbReference type="EMBL" id="RDX83718.1"/>
    </source>
</evidence>
<dbReference type="InterPro" id="IPR001611">
    <property type="entry name" value="Leu-rich_rpt"/>
</dbReference>
<dbReference type="STRING" id="157652.A0A371FZL4"/>
<dbReference type="Proteomes" id="UP000257109">
    <property type="component" value="Unassembled WGS sequence"/>
</dbReference>
<feature type="chain" id="PRO_5016903440" evidence="2">
    <location>
        <begin position="27"/>
        <end position="161"/>
    </location>
</feature>
<evidence type="ECO:0000256" key="2">
    <source>
        <dbReference type="SAM" id="SignalP"/>
    </source>
</evidence>
<comment type="caution">
    <text evidence="3">The sequence shown here is derived from an EMBL/GenBank/DDBJ whole genome shotgun (WGS) entry which is preliminary data.</text>
</comment>
<accession>A0A371FZL4</accession>
<protein>
    <submittedName>
        <fullName evidence="3">LRR receptor-like serine/threonine-protein kinase</fullName>
    </submittedName>
</protein>
<dbReference type="InterPro" id="IPR032675">
    <property type="entry name" value="LRR_dom_sf"/>
</dbReference>
<feature type="signal peptide" evidence="2">
    <location>
        <begin position="1"/>
        <end position="26"/>
    </location>
</feature>
<feature type="non-terminal residue" evidence="3">
    <location>
        <position position="1"/>
    </location>
</feature>
<gene>
    <name evidence="3" type="ORF">CR513_35332</name>
</gene>
<dbReference type="OrthoDB" id="1897577at2759"/>
<dbReference type="AlphaFoldDB" id="A0A371FZL4"/>
<dbReference type="SUPFAM" id="SSF52058">
    <property type="entry name" value="L domain-like"/>
    <property type="match status" value="1"/>
</dbReference>
<dbReference type="Pfam" id="PF00560">
    <property type="entry name" value="LRR_1"/>
    <property type="match status" value="1"/>
</dbReference>
<dbReference type="Gene3D" id="3.80.10.10">
    <property type="entry name" value="Ribonuclease Inhibitor"/>
    <property type="match status" value="1"/>
</dbReference>
<keyword evidence="4" id="KW-1185">Reference proteome</keyword>
<evidence type="ECO:0000313" key="4">
    <source>
        <dbReference type="Proteomes" id="UP000257109"/>
    </source>
</evidence>
<evidence type="ECO:0000256" key="1">
    <source>
        <dbReference type="ARBA" id="ARBA00004479"/>
    </source>
</evidence>
<keyword evidence="2" id="KW-0732">Signal</keyword>
<proteinExistence type="predicted"/>
<sequence length="161" mass="17877">MKIATFSEFLFLSLLAFCFTTSLVGATTHPDEVKALKEIAKTLGKKDWNFTIDPCIGDPTWSKPKDGVIQNNVSCNCSIPDDNFCHVVIIYLTGQNLQGSLPPELIKLPHIEQIDFSRNYLNGTIPKEWASLKLQNISLLGNRLSGEIPVEVAKITSLRCL</sequence>
<dbReference type="PANTHER" id="PTHR48006">
    <property type="entry name" value="LEUCINE-RICH REPEAT-CONTAINING PROTEIN DDB_G0281931-RELATED"/>
    <property type="match status" value="1"/>
</dbReference>
<dbReference type="EMBL" id="QJKJ01007269">
    <property type="protein sequence ID" value="RDX83718.1"/>
    <property type="molecule type" value="Genomic_DNA"/>
</dbReference>
<dbReference type="GO" id="GO:0016020">
    <property type="term" value="C:membrane"/>
    <property type="evidence" value="ECO:0007669"/>
    <property type="project" value="UniProtKB-SubCell"/>
</dbReference>
<dbReference type="PANTHER" id="PTHR48006:SF81">
    <property type="entry name" value="PROTEIN KINASE DOMAIN-CONTAINING PROTEIN"/>
    <property type="match status" value="1"/>
</dbReference>
<name>A0A371FZL4_MUCPR</name>